<evidence type="ECO:0000256" key="5">
    <source>
        <dbReference type="SAM" id="MobiDB-lite"/>
    </source>
</evidence>
<gene>
    <name evidence="7" type="ORF">ACFQND_19620</name>
</gene>
<evidence type="ECO:0000256" key="3">
    <source>
        <dbReference type="ARBA" id="ARBA00022801"/>
    </source>
</evidence>
<dbReference type="Proteomes" id="UP001596270">
    <property type="component" value="Unassembled WGS sequence"/>
</dbReference>
<dbReference type="PANTHER" id="PTHR15162">
    <property type="entry name" value="ASPARTOACYLASE"/>
    <property type="match status" value="1"/>
</dbReference>
<keyword evidence="4" id="KW-0862">Zinc</keyword>
<name>A0ABW1U3C7_9BURK</name>
<keyword evidence="2" id="KW-0479">Metal-binding</keyword>
<dbReference type="Gene3D" id="3.40.630.10">
    <property type="entry name" value="Zn peptidases"/>
    <property type="match status" value="1"/>
</dbReference>
<proteinExistence type="predicted"/>
<evidence type="ECO:0000313" key="8">
    <source>
        <dbReference type="Proteomes" id="UP001596270"/>
    </source>
</evidence>
<dbReference type="RefSeq" id="WP_371438068.1">
    <property type="nucleotide sequence ID" value="NZ_JBHSRS010000083.1"/>
</dbReference>
<comment type="cofactor">
    <cofactor evidence="1">
        <name>Zn(2+)</name>
        <dbReference type="ChEBI" id="CHEBI:29105"/>
    </cofactor>
</comment>
<dbReference type="InterPro" id="IPR050178">
    <property type="entry name" value="AspA/AstE_fam"/>
</dbReference>
<accession>A0ABW1U3C7</accession>
<protein>
    <submittedName>
        <fullName evidence="7">Succinylglutamate desuccinylase/aspartoacylase family protein</fullName>
    </submittedName>
</protein>
<keyword evidence="3" id="KW-0378">Hydrolase</keyword>
<comment type="caution">
    <text evidence="7">The sequence shown here is derived from an EMBL/GenBank/DDBJ whole genome shotgun (WGS) entry which is preliminary data.</text>
</comment>
<evidence type="ECO:0000256" key="1">
    <source>
        <dbReference type="ARBA" id="ARBA00001947"/>
    </source>
</evidence>
<sequence length="343" mass="37540">MTAKPPVPQATSSLHLRSHTFHGLDPSRPGPRLLVLGAVHGNETCGTQAITQLLEEIDRGQLAIQRGSVTFIPVTNPLAYQLKQRTGDRNLNRNMAPTANPQDFEDRIANVLCPILEAHDVLLDLHSFHTGGAPFVMIGPQNNSGVLEPFTHAAEEMQLALHTGPYRIVEGWLDTYARGVQRRAARAACDGSGRSQALVTSTNYGVGTTEYMRSRGGYGVTLECGQHDDPKGVEVARHAILQTLALLGITDAAPEPVAMERDILRLVDVTDRDHAGDTFTREWRSFDAVKSGEVIGTRYDGEAVAAPADGFVVFPNPRGEVGQEWFYFAQRRLQDAVWTRAAR</sequence>
<evidence type="ECO:0000313" key="7">
    <source>
        <dbReference type="EMBL" id="MFC6283442.1"/>
    </source>
</evidence>
<dbReference type="PANTHER" id="PTHR15162:SF7">
    <property type="entry name" value="SUCCINYLGLUTAMATE DESUCCINYLASE"/>
    <property type="match status" value="1"/>
</dbReference>
<keyword evidence="8" id="KW-1185">Reference proteome</keyword>
<evidence type="ECO:0000256" key="2">
    <source>
        <dbReference type="ARBA" id="ARBA00022723"/>
    </source>
</evidence>
<feature type="domain" description="Succinylglutamate desuccinylase/Aspartoacylase catalytic" evidence="6">
    <location>
        <begin position="29"/>
        <end position="130"/>
    </location>
</feature>
<evidence type="ECO:0000259" key="6">
    <source>
        <dbReference type="Pfam" id="PF24827"/>
    </source>
</evidence>
<dbReference type="SUPFAM" id="SSF53187">
    <property type="entry name" value="Zn-dependent exopeptidases"/>
    <property type="match status" value="1"/>
</dbReference>
<evidence type="ECO:0000256" key="4">
    <source>
        <dbReference type="ARBA" id="ARBA00022833"/>
    </source>
</evidence>
<dbReference type="InterPro" id="IPR055438">
    <property type="entry name" value="AstE_AspA_cat"/>
</dbReference>
<feature type="region of interest" description="Disordered" evidence="5">
    <location>
        <begin position="1"/>
        <end position="27"/>
    </location>
</feature>
<organism evidence="7 8">
    <name type="scientific">Polaromonas aquatica</name>
    <dbReference type="NCBI Taxonomy" id="332657"/>
    <lineage>
        <taxon>Bacteria</taxon>
        <taxon>Pseudomonadati</taxon>
        <taxon>Pseudomonadota</taxon>
        <taxon>Betaproteobacteria</taxon>
        <taxon>Burkholderiales</taxon>
        <taxon>Comamonadaceae</taxon>
        <taxon>Polaromonas</taxon>
    </lineage>
</organism>
<reference evidence="8" key="1">
    <citation type="journal article" date="2019" name="Int. J. Syst. Evol. Microbiol.">
        <title>The Global Catalogue of Microorganisms (GCM) 10K type strain sequencing project: providing services to taxonomists for standard genome sequencing and annotation.</title>
        <authorList>
            <consortium name="The Broad Institute Genomics Platform"/>
            <consortium name="The Broad Institute Genome Sequencing Center for Infectious Disease"/>
            <person name="Wu L."/>
            <person name="Ma J."/>
        </authorList>
    </citation>
    <scope>NUCLEOTIDE SEQUENCE [LARGE SCALE GENOMIC DNA]</scope>
    <source>
        <strain evidence="8">CCUG 39402</strain>
    </source>
</reference>
<dbReference type="EMBL" id="JBHSRS010000083">
    <property type="protein sequence ID" value="MFC6283442.1"/>
    <property type="molecule type" value="Genomic_DNA"/>
</dbReference>
<dbReference type="Pfam" id="PF24827">
    <property type="entry name" value="AstE_AspA_cat"/>
    <property type="match status" value="1"/>
</dbReference>